<dbReference type="CDD" id="cd00090">
    <property type="entry name" value="HTH_ARSR"/>
    <property type="match status" value="1"/>
</dbReference>
<dbReference type="InterPro" id="IPR036388">
    <property type="entry name" value="WH-like_DNA-bd_sf"/>
</dbReference>
<dbReference type="EMBL" id="JADKGY010000006">
    <property type="protein sequence ID" value="MBK9982342.1"/>
    <property type="molecule type" value="Genomic_DNA"/>
</dbReference>
<proteinExistence type="predicted"/>
<protein>
    <submittedName>
        <fullName evidence="2">Helix-turn-helix transcriptional regulator</fullName>
    </submittedName>
</protein>
<accession>A0A9D7SUY3</accession>
<dbReference type="Pfam" id="PF01022">
    <property type="entry name" value="HTH_5"/>
    <property type="match status" value="1"/>
</dbReference>
<dbReference type="AlphaFoldDB" id="A0A9D7SUY3"/>
<sequence>MINSKAHLYAPADQIISTYANGIKHPTRVVTLRDLRDFGPMTVLDLAEHHPLSLSAYSQHIEILRDIQLIKFKKKHPYLVYELDWEIYHEAAKSIVDFFSSNGVVK</sequence>
<dbReference type="Gene3D" id="1.10.10.10">
    <property type="entry name" value="Winged helix-like DNA-binding domain superfamily/Winged helix DNA-binding domain"/>
    <property type="match status" value="1"/>
</dbReference>
<comment type="caution">
    <text evidence="2">The sequence shown here is derived from an EMBL/GenBank/DDBJ whole genome shotgun (WGS) entry which is preliminary data.</text>
</comment>
<evidence type="ECO:0000313" key="2">
    <source>
        <dbReference type="EMBL" id="MBK9982342.1"/>
    </source>
</evidence>
<feature type="domain" description="HTH arsR-type" evidence="1">
    <location>
        <begin position="8"/>
        <end position="103"/>
    </location>
</feature>
<dbReference type="GO" id="GO:0003700">
    <property type="term" value="F:DNA-binding transcription factor activity"/>
    <property type="evidence" value="ECO:0007669"/>
    <property type="project" value="InterPro"/>
</dbReference>
<evidence type="ECO:0000313" key="3">
    <source>
        <dbReference type="Proteomes" id="UP000808337"/>
    </source>
</evidence>
<dbReference type="SUPFAM" id="SSF46785">
    <property type="entry name" value="Winged helix' DNA-binding domain"/>
    <property type="match status" value="1"/>
</dbReference>
<dbReference type="InterPro" id="IPR001845">
    <property type="entry name" value="HTH_ArsR_DNA-bd_dom"/>
</dbReference>
<name>A0A9D7SUY3_9BACT</name>
<reference evidence="2 3" key="1">
    <citation type="submission" date="2020-10" db="EMBL/GenBank/DDBJ databases">
        <title>Connecting structure to function with the recovery of over 1000 high-quality activated sludge metagenome-assembled genomes encoding full-length rRNA genes using long-read sequencing.</title>
        <authorList>
            <person name="Singleton C.M."/>
            <person name="Petriglieri F."/>
            <person name="Kristensen J.M."/>
            <person name="Kirkegaard R.H."/>
            <person name="Michaelsen T.Y."/>
            <person name="Andersen M.H."/>
            <person name="Karst S.M."/>
            <person name="Dueholm M.S."/>
            <person name="Nielsen P.H."/>
            <person name="Albertsen M."/>
        </authorList>
    </citation>
    <scope>NUCLEOTIDE SEQUENCE [LARGE SCALE GENOMIC DNA]</scope>
    <source>
        <strain evidence="2">Ribe_18-Q3-R11-54_MAXAC.273</strain>
    </source>
</reference>
<dbReference type="Proteomes" id="UP000808337">
    <property type="component" value="Unassembled WGS sequence"/>
</dbReference>
<dbReference type="InterPro" id="IPR036390">
    <property type="entry name" value="WH_DNA-bd_sf"/>
</dbReference>
<dbReference type="InterPro" id="IPR011991">
    <property type="entry name" value="ArsR-like_HTH"/>
</dbReference>
<organism evidence="2 3">
    <name type="scientific">Candidatus Opimibacter skivensis</name>
    <dbReference type="NCBI Taxonomy" id="2982028"/>
    <lineage>
        <taxon>Bacteria</taxon>
        <taxon>Pseudomonadati</taxon>
        <taxon>Bacteroidota</taxon>
        <taxon>Saprospiria</taxon>
        <taxon>Saprospirales</taxon>
        <taxon>Saprospiraceae</taxon>
        <taxon>Candidatus Opimibacter</taxon>
    </lineage>
</organism>
<evidence type="ECO:0000259" key="1">
    <source>
        <dbReference type="PROSITE" id="PS50987"/>
    </source>
</evidence>
<gene>
    <name evidence="2" type="ORF">IPP15_07945</name>
</gene>
<dbReference type="PROSITE" id="PS50987">
    <property type="entry name" value="HTH_ARSR_2"/>
    <property type="match status" value="1"/>
</dbReference>